<evidence type="ECO:0000313" key="4">
    <source>
        <dbReference type="EMBL" id="MDT0678221.1"/>
    </source>
</evidence>
<keyword evidence="2" id="KW-0732">Signal</keyword>
<dbReference type="PANTHER" id="PTHR24273:SF32">
    <property type="entry name" value="HYALIN"/>
    <property type="match status" value="1"/>
</dbReference>
<sequence>MEKNYYCSLSAKFFMFLTILLLTLAGSANAQVSKDFTQRTSQYSPSKKVYNIHGDFTMIGNTNMTLQYYEEDENNSNSLMREVDEDGDPQTHNSSKAELNFSTENDANPECSNVIYAGLYWTGRTKNNFADAEKQSVKFKAPNGSYQSITANSSDIRFPGEDNIYVAYSEVTDLVRNGGTGDYWVADMALTEGNGGATGFYGGWGMVIIYENSRMDLRDVTVFDGYAYVEGNVVTNYELPVSGFNTAQNGDVNMKLGLMAGEGDRDISGDYFEIQKNSDNTWINLSHSGNSTNNFFNSSIVTEGNRDPLLVNNTGLDISMFNIPNPNNSVVGNNQSSTKFRYGSTRDTYVIFNLVMSVDAYAPDIEGLSTIEEINGQNVSAPYSGFPGDEITYKVEIKNKGNEPIENARLVIPVAYNVEYINSSAEKNIYFSPSPSPNNVTYDPSLGATGSVIWDIGTIPVPENTNTVLADISLSFRITEDCSILKSSSCGDGYNIMFNGTLSGKGAITGIEVSNKDLIQGYNDDGSCEGEPISSPLSVSIDATQYIQDNCGDTPEENVFIYCNRENPIPITDVNSAFPVGTRFYNEFPVTANSTEFNISNPFPNVSADYYAVLPGTQNCYIPFSIEVNNITSVPQTENIEYCINSEAQPLTAQPGNPAYQLFYYESEDAAPQESIIPGTSVAGEFTYYVAEGASNSCISPNKATLTVTVIANPEAVIVQQSTCEQPFGIIAVENPSADISYTLLNENGVATGYEYQDGQFNNVAPGTYRIQASNIDCKPVSPTLTINENEGAPATPVISVTQPDCELASGSISIENNEDNLNYVLLNQEGEATTYTYENGNFNDVAPGSYSIKVSNEDCEEVSEIFIIKEQPNAPATPVVAEIIQPTCEIATGSFSVNTAEGFAYSIDGNNFQNAATFADLAAGTYYVLARNEDGCISEATSVIIEEQPETPAQPEILSVTGTLCGQSNGELEIAVENGLTYTLANSEGEFTHNNGVFANLPSGTYQLTISNGVCQININITVPAEDDTTAPSFTTCASDQMEVAADNASCEASNIDLGIPAATDNCTAESELIFTNDAPDNFSIGETVVTWTVTDTAGNTATCTQVIKVIDTQAPVIEDMEDITVDTDAGICGAIVDYQTPTATDNCQIESVELTEGLAPGEEFPTGTTTVTYTATDNAGNTATTTFTVTVEDNEAPVIVCQESITVATEEGEAYAVVDFEDATATDKCSVTVEQTAGPVSGAQFPVGTTTITYTATDAAGNNAECSFTVTVEDNEAPELSCPSDISENAEAGICGAVVEFEMPQVLDNNENVSVEQTAGPASGEIFPVGTTTVSFTVTDEAGNIAECSFTVTISDDQAPVIEDMEDITVDTDAGICGAVVDYQTPTATDNCQIESVELIEGLDPGEEFPTGTTTVTYTATDNNGNTATTTFTITVEDNEAPVINCPSNITVSTEEGESFAVVNFEEATATDNCEVTVEQTAGPFSGSQFPVGTTTITYTATDAAGNNAECSFTVTVEEEPDTTPPAPEAPVVTIVDAICAEPTGTILVDIIEGLTYSIDGENYQTSGTFNQVAPGTYQVTAMDEFGQVSEATSVIINEPVAAVIETTTIDLCIEDSMFDLFDLLIGDYDPSGTWIDAENTGALDQGIIDPAQLEVGTYTFRYETEGLCPSTTEVIVSINDDCVVLPCSIGDIRESITKAVTPNNDRINDYFEIDIENECDFVYDVKIFNRWGAKVFEAKDYQNNWDGFATNSFTSSNQLPAGTYFYVLEIRNSGFEPIQGYIYLGTK</sequence>
<dbReference type="PANTHER" id="PTHR24273">
    <property type="entry name" value="FI04643P-RELATED"/>
    <property type="match status" value="1"/>
</dbReference>
<dbReference type="EMBL" id="JAVRHK010000017">
    <property type="protein sequence ID" value="MDT0678221.1"/>
    <property type="molecule type" value="Genomic_DNA"/>
</dbReference>
<feature type="domain" description="HYR" evidence="3">
    <location>
        <begin position="1439"/>
        <end position="1521"/>
    </location>
</feature>
<organism evidence="4 5">
    <name type="scientific">Autumnicola musiva</name>
    <dbReference type="NCBI Taxonomy" id="3075589"/>
    <lineage>
        <taxon>Bacteria</taxon>
        <taxon>Pseudomonadati</taxon>
        <taxon>Bacteroidota</taxon>
        <taxon>Flavobacteriia</taxon>
        <taxon>Flavobacteriales</taxon>
        <taxon>Flavobacteriaceae</taxon>
        <taxon>Autumnicola</taxon>
    </lineage>
</organism>
<feature type="domain" description="HYR" evidence="3">
    <location>
        <begin position="1277"/>
        <end position="1358"/>
    </location>
</feature>
<dbReference type="NCBIfam" id="TIGR04131">
    <property type="entry name" value="Bac_Flav_CTERM"/>
    <property type="match status" value="1"/>
</dbReference>
<feature type="chain" id="PRO_5046943959" evidence="2">
    <location>
        <begin position="31"/>
        <end position="1790"/>
    </location>
</feature>
<dbReference type="Pfam" id="PF13585">
    <property type="entry name" value="CHU_C"/>
    <property type="match status" value="1"/>
</dbReference>
<dbReference type="Proteomes" id="UP001262582">
    <property type="component" value="Unassembled WGS sequence"/>
</dbReference>
<feature type="domain" description="HYR" evidence="3">
    <location>
        <begin position="1028"/>
        <end position="1113"/>
    </location>
</feature>
<dbReference type="PROSITE" id="PS50825">
    <property type="entry name" value="HYR"/>
    <property type="match status" value="6"/>
</dbReference>
<accession>A0ABU3D9L0</accession>
<dbReference type="Pfam" id="PF02494">
    <property type="entry name" value="HYR"/>
    <property type="match status" value="6"/>
</dbReference>
<evidence type="ECO:0000259" key="3">
    <source>
        <dbReference type="PROSITE" id="PS50825"/>
    </source>
</evidence>
<feature type="domain" description="HYR" evidence="3">
    <location>
        <begin position="1114"/>
        <end position="1193"/>
    </location>
</feature>
<dbReference type="RefSeq" id="WP_311504557.1">
    <property type="nucleotide sequence ID" value="NZ_JAVRHK010000017.1"/>
</dbReference>
<feature type="signal peptide" evidence="2">
    <location>
        <begin position="1"/>
        <end position="30"/>
    </location>
</feature>
<keyword evidence="1" id="KW-0677">Repeat</keyword>
<dbReference type="InterPro" id="IPR013783">
    <property type="entry name" value="Ig-like_fold"/>
</dbReference>
<dbReference type="InterPro" id="IPR003410">
    <property type="entry name" value="HYR_dom"/>
</dbReference>
<dbReference type="Gene3D" id="2.60.40.10">
    <property type="entry name" value="Immunoglobulins"/>
    <property type="match status" value="4"/>
</dbReference>
<feature type="domain" description="HYR" evidence="3">
    <location>
        <begin position="1359"/>
        <end position="1438"/>
    </location>
</feature>
<comment type="caution">
    <text evidence="4">The sequence shown here is derived from an EMBL/GenBank/DDBJ whole genome shotgun (WGS) entry which is preliminary data.</text>
</comment>
<feature type="domain" description="HYR" evidence="3">
    <location>
        <begin position="1194"/>
        <end position="1276"/>
    </location>
</feature>
<name>A0ABU3D9L0_9FLAO</name>
<evidence type="ECO:0000256" key="2">
    <source>
        <dbReference type="SAM" id="SignalP"/>
    </source>
</evidence>
<gene>
    <name evidence="4" type="ORF">RM539_16680</name>
</gene>
<keyword evidence="5" id="KW-1185">Reference proteome</keyword>
<protein>
    <submittedName>
        <fullName evidence="4">HYR domain-containing protein</fullName>
    </submittedName>
</protein>
<evidence type="ECO:0000313" key="5">
    <source>
        <dbReference type="Proteomes" id="UP001262582"/>
    </source>
</evidence>
<dbReference type="InterPro" id="IPR026341">
    <property type="entry name" value="T9SS_type_B"/>
</dbReference>
<evidence type="ECO:0000256" key="1">
    <source>
        <dbReference type="ARBA" id="ARBA00022737"/>
    </source>
</evidence>
<reference evidence="4 5" key="1">
    <citation type="submission" date="2023-09" db="EMBL/GenBank/DDBJ databases">
        <authorList>
            <person name="Rey-Velasco X."/>
        </authorList>
    </citation>
    <scope>NUCLEOTIDE SEQUENCE [LARGE SCALE GENOMIC DNA]</scope>
    <source>
        <strain evidence="4 5">F117</strain>
    </source>
</reference>
<proteinExistence type="predicted"/>